<comment type="caution">
    <text evidence="2">The sequence shown here is derived from an EMBL/GenBank/DDBJ whole genome shotgun (WGS) entry which is preliminary data.</text>
</comment>
<dbReference type="Gene3D" id="3.40.50.720">
    <property type="entry name" value="NAD(P)-binding Rossmann-like Domain"/>
    <property type="match status" value="1"/>
</dbReference>
<dbReference type="GO" id="GO:0008652">
    <property type="term" value="P:amino acid biosynthetic process"/>
    <property type="evidence" value="ECO:0007669"/>
    <property type="project" value="InterPro"/>
</dbReference>
<keyword evidence="3" id="KW-1185">Reference proteome</keyword>
<dbReference type="InterPro" id="IPR012280">
    <property type="entry name" value="Semialdhyde_DH_dimer_dom"/>
</dbReference>
<dbReference type="EMBL" id="MTKP01000271">
    <property type="protein sequence ID" value="RWX46587.1"/>
    <property type="molecule type" value="Genomic_DNA"/>
</dbReference>
<dbReference type="GO" id="GO:0046983">
    <property type="term" value="F:protein dimerization activity"/>
    <property type="evidence" value="ECO:0007669"/>
    <property type="project" value="InterPro"/>
</dbReference>
<dbReference type="GO" id="GO:0004073">
    <property type="term" value="F:aspartate-semialdehyde dehydrogenase activity"/>
    <property type="evidence" value="ECO:0007669"/>
    <property type="project" value="UniProtKB-EC"/>
</dbReference>
<evidence type="ECO:0000313" key="2">
    <source>
        <dbReference type="EMBL" id="RWX46587.1"/>
    </source>
</evidence>
<organism evidence="2 3">
    <name type="scientific">Candidatus Electrothrix communis</name>
    <dbReference type="NCBI Taxonomy" id="1859133"/>
    <lineage>
        <taxon>Bacteria</taxon>
        <taxon>Pseudomonadati</taxon>
        <taxon>Thermodesulfobacteriota</taxon>
        <taxon>Desulfobulbia</taxon>
        <taxon>Desulfobulbales</taxon>
        <taxon>Desulfobulbaceae</taxon>
        <taxon>Candidatus Electrothrix</taxon>
    </lineage>
</organism>
<dbReference type="SUPFAM" id="SSF55347">
    <property type="entry name" value="Glyceraldehyde-3-phosphate dehydrogenase-like, C-terminal domain"/>
    <property type="match status" value="1"/>
</dbReference>
<dbReference type="EC" id="1.2.1.11" evidence="2"/>
<proteinExistence type="predicted"/>
<keyword evidence="2" id="KW-0560">Oxidoreductase</keyword>
<accession>A0A444J096</accession>
<reference evidence="2 3" key="1">
    <citation type="submission" date="2017-01" db="EMBL/GenBank/DDBJ databases">
        <title>The cable genome- insights into the physiology and evolution of filamentous bacteria capable of sulfide oxidation via long distance electron transfer.</title>
        <authorList>
            <person name="Schreiber L."/>
            <person name="Bjerg J.T."/>
            <person name="Boggild A."/>
            <person name="Van De Vossenberg J."/>
            <person name="Meysman F."/>
            <person name="Nielsen L.P."/>
            <person name="Schramm A."/>
            <person name="Kjeldsen K.U."/>
        </authorList>
    </citation>
    <scope>NUCLEOTIDE SEQUENCE [LARGE SCALE GENOMIC DNA]</scope>
    <source>
        <strain evidence="2">A1</strain>
    </source>
</reference>
<protein>
    <submittedName>
        <fullName evidence="2">Semialdehyde dehydrogenase, dimerization domain</fullName>
        <ecNumber evidence="2">1.2.1.11</ecNumber>
    </submittedName>
</protein>
<evidence type="ECO:0000259" key="1">
    <source>
        <dbReference type="Pfam" id="PF02774"/>
    </source>
</evidence>
<gene>
    <name evidence="2" type="ORF">VT98_12714</name>
</gene>
<dbReference type="Proteomes" id="UP000288086">
    <property type="component" value="Unassembled WGS sequence"/>
</dbReference>
<sequence length="56" mass="6309">MTPTRVTQTLDIPVGRLRKMNLGEQYLSAFSVGDQLLWGAAEPVRRMLKIALEHIS</sequence>
<feature type="domain" description="Semialdehyde dehydrogenase dimerisation" evidence="1">
    <location>
        <begin position="2"/>
        <end position="38"/>
    </location>
</feature>
<dbReference type="Pfam" id="PF02774">
    <property type="entry name" value="Semialdhyde_dhC"/>
    <property type="match status" value="1"/>
</dbReference>
<evidence type="ECO:0000313" key="3">
    <source>
        <dbReference type="Proteomes" id="UP000288086"/>
    </source>
</evidence>
<dbReference type="AlphaFoldDB" id="A0A444J096"/>
<name>A0A444J096_9BACT</name>